<proteinExistence type="predicted"/>
<dbReference type="EMBL" id="VSRR010007550">
    <property type="protein sequence ID" value="MPC47096.1"/>
    <property type="molecule type" value="Genomic_DNA"/>
</dbReference>
<accession>A0A5B7FNR0</accession>
<gene>
    <name evidence="1" type="ORF">E2C01_040831</name>
</gene>
<dbReference type="Proteomes" id="UP000324222">
    <property type="component" value="Unassembled WGS sequence"/>
</dbReference>
<comment type="caution">
    <text evidence="1">The sequence shown here is derived from an EMBL/GenBank/DDBJ whole genome shotgun (WGS) entry which is preliminary data.</text>
</comment>
<keyword evidence="2" id="KW-1185">Reference proteome</keyword>
<reference evidence="1 2" key="1">
    <citation type="submission" date="2019-05" db="EMBL/GenBank/DDBJ databases">
        <title>Another draft genome of Portunus trituberculatus and its Hox gene families provides insights of decapod evolution.</title>
        <authorList>
            <person name="Jeong J.-H."/>
            <person name="Song I."/>
            <person name="Kim S."/>
            <person name="Choi T."/>
            <person name="Kim D."/>
            <person name="Ryu S."/>
            <person name="Kim W."/>
        </authorList>
    </citation>
    <scope>NUCLEOTIDE SEQUENCE [LARGE SCALE GENOMIC DNA]</scope>
    <source>
        <tissue evidence="1">Muscle</tissue>
    </source>
</reference>
<evidence type="ECO:0000313" key="2">
    <source>
        <dbReference type="Proteomes" id="UP000324222"/>
    </source>
</evidence>
<protein>
    <submittedName>
        <fullName evidence="1">Uncharacterized protein</fullName>
    </submittedName>
</protein>
<name>A0A5B7FNR0_PORTR</name>
<evidence type="ECO:0000313" key="1">
    <source>
        <dbReference type="EMBL" id="MPC47096.1"/>
    </source>
</evidence>
<dbReference type="AlphaFoldDB" id="A0A5B7FNR0"/>
<organism evidence="1 2">
    <name type="scientific">Portunus trituberculatus</name>
    <name type="common">Swimming crab</name>
    <name type="synonym">Neptunus trituberculatus</name>
    <dbReference type="NCBI Taxonomy" id="210409"/>
    <lineage>
        <taxon>Eukaryota</taxon>
        <taxon>Metazoa</taxon>
        <taxon>Ecdysozoa</taxon>
        <taxon>Arthropoda</taxon>
        <taxon>Crustacea</taxon>
        <taxon>Multicrustacea</taxon>
        <taxon>Malacostraca</taxon>
        <taxon>Eumalacostraca</taxon>
        <taxon>Eucarida</taxon>
        <taxon>Decapoda</taxon>
        <taxon>Pleocyemata</taxon>
        <taxon>Brachyura</taxon>
        <taxon>Eubrachyura</taxon>
        <taxon>Portunoidea</taxon>
        <taxon>Portunidae</taxon>
        <taxon>Portuninae</taxon>
        <taxon>Portunus</taxon>
    </lineage>
</organism>
<sequence length="118" mass="13017">MTDAHKAQRLQGVEANVAVWLVHEVHEGVKHLSNGVKRPSEEWLAGFQLGALRILLTIPLIIYDEEPRSARQDVMTVRSCCRISFTASSSSWARKVSLGCSIKGTTSSKVRATTPIML</sequence>